<feature type="signal peptide" evidence="1">
    <location>
        <begin position="1"/>
        <end position="31"/>
    </location>
</feature>
<dbReference type="EMBL" id="JACHMH010000001">
    <property type="protein sequence ID" value="MBB4679145.1"/>
    <property type="molecule type" value="Genomic_DNA"/>
</dbReference>
<reference evidence="2 3" key="1">
    <citation type="submission" date="2020-08" db="EMBL/GenBank/DDBJ databases">
        <title>Sequencing the genomes of 1000 actinobacteria strains.</title>
        <authorList>
            <person name="Klenk H.-P."/>
        </authorList>
    </citation>
    <scope>NUCLEOTIDE SEQUENCE [LARGE SCALE GENOMIC DNA]</scope>
    <source>
        <strain evidence="2 3">DSM 44230</strain>
    </source>
</reference>
<organism evidence="2 3">
    <name type="scientific">Crossiella cryophila</name>
    <dbReference type="NCBI Taxonomy" id="43355"/>
    <lineage>
        <taxon>Bacteria</taxon>
        <taxon>Bacillati</taxon>
        <taxon>Actinomycetota</taxon>
        <taxon>Actinomycetes</taxon>
        <taxon>Pseudonocardiales</taxon>
        <taxon>Pseudonocardiaceae</taxon>
        <taxon>Crossiella</taxon>
    </lineage>
</organism>
<dbReference type="AlphaFoldDB" id="A0A7W7FVK5"/>
<dbReference type="SUPFAM" id="SSF49498">
    <property type="entry name" value="alpha-Amylase inhibitor tendamistat"/>
    <property type="match status" value="1"/>
</dbReference>
<comment type="caution">
    <text evidence="2">The sequence shown here is derived from an EMBL/GenBank/DDBJ whole genome shotgun (WGS) entry which is preliminary data.</text>
</comment>
<gene>
    <name evidence="2" type="ORF">HNR67_005263</name>
</gene>
<dbReference type="Proteomes" id="UP000533598">
    <property type="component" value="Unassembled WGS sequence"/>
</dbReference>
<keyword evidence="3" id="KW-1185">Reference proteome</keyword>
<protein>
    <submittedName>
        <fullName evidence="2">Putative secreted protein</fullName>
    </submittedName>
</protein>
<feature type="chain" id="PRO_5030625876" evidence="1">
    <location>
        <begin position="32"/>
        <end position="103"/>
    </location>
</feature>
<dbReference type="GO" id="GO:0015066">
    <property type="term" value="F:alpha-amylase inhibitor activity"/>
    <property type="evidence" value="ECO:0007669"/>
    <property type="project" value="InterPro"/>
</dbReference>
<evidence type="ECO:0000313" key="3">
    <source>
        <dbReference type="Proteomes" id="UP000533598"/>
    </source>
</evidence>
<evidence type="ECO:0000256" key="1">
    <source>
        <dbReference type="SAM" id="SignalP"/>
    </source>
</evidence>
<accession>A0A7W7FVK5</accession>
<evidence type="ECO:0000313" key="2">
    <source>
        <dbReference type="EMBL" id="MBB4679145.1"/>
    </source>
</evidence>
<keyword evidence="1" id="KW-0732">Signal</keyword>
<dbReference type="Gene3D" id="2.60.40.20">
    <property type="entry name" value="Alpha-amylase inhibitor"/>
    <property type="match status" value="1"/>
</dbReference>
<dbReference type="RefSeq" id="WP_185004928.1">
    <property type="nucleotide sequence ID" value="NZ_BAAAUI010000048.1"/>
</dbReference>
<dbReference type="InterPro" id="IPR036379">
    <property type="entry name" value="A-amylase_inhib_sf"/>
</dbReference>
<name>A0A7W7FVK5_9PSEU</name>
<sequence length="103" mass="10406">MRESLRKIVVAGASLALAGGAALAVSAPAQAAGSAAVPSCVRALVGDSATHVTVAVRNDCDFPVRVRVNFVPGPAGPCTTVPPRWTHTESRAKPVAFGQLTAC</sequence>
<proteinExistence type="predicted"/>